<gene>
    <name evidence="2" type="ORF">AAA081_01155</name>
</gene>
<evidence type="ECO:0000313" key="3">
    <source>
        <dbReference type="Proteomes" id="UP001481872"/>
    </source>
</evidence>
<dbReference type="SUPFAM" id="SSF46600">
    <property type="entry name" value="C-terminal UvrC-binding domain of UvrB"/>
    <property type="match status" value="1"/>
</dbReference>
<dbReference type="Proteomes" id="UP001481872">
    <property type="component" value="Unassembled WGS sequence"/>
</dbReference>
<dbReference type="InterPro" id="IPR036876">
    <property type="entry name" value="UVR_dom_sf"/>
</dbReference>
<dbReference type="PANTHER" id="PTHR38430:SF1">
    <property type="entry name" value="PROTEIN-ARGININE KINASE ACTIVATOR PROTEIN"/>
    <property type="match status" value="1"/>
</dbReference>
<dbReference type="RefSeq" id="WP_349053317.1">
    <property type="nucleotide sequence ID" value="NZ_JBBNPS010000002.1"/>
</dbReference>
<dbReference type="Pfam" id="PF02151">
    <property type="entry name" value="UVR"/>
    <property type="match status" value="1"/>
</dbReference>
<accession>A0ABV1J4S0</accession>
<evidence type="ECO:0000313" key="2">
    <source>
        <dbReference type="EMBL" id="MEQ3352913.1"/>
    </source>
</evidence>
<dbReference type="EMBL" id="JBBNPS010000002">
    <property type="protein sequence ID" value="MEQ3352913.1"/>
    <property type="molecule type" value="Genomic_DNA"/>
</dbReference>
<sequence length="170" mass="19437">MLCEHCHENEAKITYTVVEENDMRQKHVCPSCFQEFLAKQFPSSQIPPVDIQPMIQELLSLFHGKGEGAQEDRSCPVCGRSLKEFRKTGMFGCDSCYDTFAEELKALLPRMQGAERHEGAMPEAFRKDREASEKEQALKERLDAAVAEERYEDAALLRDEIKAIKDERHG</sequence>
<organism evidence="2 3">
    <name type="scientific">Aedoeadaptatus acetigenes</name>
    <dbReference type="NCBI Taxonomy" id="2981723"/>
    <lineage>
        <taxon>Bacteria</taxon>
        <taxon>Bacillati</taxon>
        <taxon>Bacillota</taxon>
        <taxon>Tissierellia</taxon>
        <taxon>Tissierellales</taxon>
        <taxon>Peptoniphilaceae</taxon>
        <taxon>Aedoeadaptatus</taxon>
    </lineage>
</organism>
<dbReference type="InterPro" id="IPR025542">
    <property type="entry name" value="YacH"/>
</dbReference>
<dbReference type="PANTHER" id="PTHR38430">
    <property type="entry name" value="PROTEIN-ARGININE KINASE ACTIVATOR PROTEIN"/>
    <property type="match status" value="1"/>
</dbReference>
<evidence type="ECO:0000259" key="1">
    <source>
        <dbReference type="PROSITE" id="PS50151"/>
    </source>
</evidence>
<dbReference type="PROSITE" id="PS50151">
    <property type="entry name" value="UVR"/>
    <property type="match status" value="1"/>
</dbReference>
<comment type="caution">
    <text evidence="2">The sequence shown here is derived from an EMBL/GenBank/DDBJ whole genome shotgun (WGS) entry which is preliminary data.</text>
</comment>
<name>A0ABV1J4S0_9FIRM</name>
<proteinExistence type="predicted"/>
<protein>
    <submittedName>
        <fullName evidence="2">UvrB/UvrC motif-containing protein</fullName>
    </submittedName>
</protein>
<dbReference type="InterPro" id="IPR001943">
    <property type="entry name" value="UVR_dom"/>
</dbReference>
<feature type="domain" description="UVR" evidence="1">
    <location>
        <begin position="132"/>
        <end position="167"/>
    </location>
</feature>
<keyword evidence="3" id="KW-1185">Reference proteome</keyword>
<reference evidence="2 3" key="1">
    <citation type="submission" date="2024-04" db="EMBL/GenBank/DDBJ databases">
        <title>Human intestinal bacterial collection.</title>
        <authorList>
            <person name="Pauvert C."/>
            <person name="Hitch T.C.A."/>
            <person name="Clavel T."/>
        </authorList>
    </citation>
    <scope>NUCLEOTIDE SEQUENCE [LARGE SCALE GENOMIC DNA]</scope>
    <source>
        <strain evidence="2 3">CLA-SR-H026</strain>
    </source>
</reference>
<dbReference type="PIRSF" id="PIRSF015034">
    <property type="entry name" value="YacH"/>
    <property type="match status" value="1"/>
</dbReference>